<evidence type="ECO:0000313" key="3">
    <source>
        <dbReference type="Proteomes" id="UP000448877"/>
    </source>
</evidence>
<accession>A0A642PMT5</accession>
<dbReference type="InterPro" id="IPR025272">
    <property type="entry name" value="SocA_Panacea"/>
</dbReference>
<protein>
    <submittedName>
        <fullName evidence="2">DUF4065 domain-containing protein</fullName>
    </submittedName>
</protein>
<comment type="caution">
    <text evidence="2">The sequence shown here is derived from an EMBL/GenBank/DDBJ whole genome shotgun (WGS) entry which is preliminary data.</text>
</comment>
<organism evidence="2 3">
    <name type="scientific">Bacteroides cellulosilyticus</name>
    <dbReference type="NCBI Taxonomy" id="246787"/>
    <lineage>
        <taxon>Bacteria</taxon>
        <taxon>Pseudomonadati</taxon>
        <taxon>Bacteroidota</taxon>
        <taxon>Bacteroidia</taxon>
        <taxon>Bacteroidales</taxon>
        <taxon>Bacteroidaceae</taxon>
        <taxon>Bacteroides</taxon>
    </lineage>
</organism>
<dbReference type="Proteomes" id="UP000448877">
    <property type="component" value="Unassembled WGS sequence"/>
</dbReference>
<dbReference type="EMBL" id="VVYV01000095">
    <property type="protein sequence ID" value="KAA5411810.1"/>
    <property type="molecule type" value="Genomic_DNA"/>
</dbReference>
<gene>
    <name evidence="2" type="ORF">F2Y81_27995</name>
</gene>
<evidence type="ECO:0000259" key="1">
    <source>
        <dbReference type="Pfam" id="PF13274"/>
    </source>
</evidence>
<evidence type="ECO:0000313" key="2">
    <source>
        <dbReference type="EMBL" id="KAA5411810.1"/>
    </source>
</evidence>
<dbReference type="AlphaFoldDB" id="A0A642PMT5"/>
<proteinExistence type="predicted"/>
<sequence>MCKFSESTKQKLGNAIIYIARHTSGLSKTKLLKLLYLMEERMALKYHVPFIGIPFEVWQAGPVAKDVFVDLSDGPYLLKSFVKTDFKDGGTFIEAVADFDDSEFSECEIEMMDEILAKYGNMTASDLVAETHKEGTLWYRVAARTGLLEAFNKHECNNSDRQIDFAEAMTDCAAEDYRESLNIRQTANLLNAESHV</sequence>
<name>A0A642PMT5_9BACE</name>
<dbReference type="Pfam" id="PF13274">
    <property type="entry name" value="SocA_Panacea"/>
    <property type="match status" value="1"/>
</dbReference>
<reference evidence="2 3" key="1">
    <citation type="journal article" date="2019" name="Nat. Med.">
        <title>A library of human gut bacterial isolates paired with longitudinal multiomics data enables mechanistic microbiome research.</title>
        <authorList>
            <person name="Poyet M."/>
            <person name="Groussin M."/>
            <person name="Gibbons S.M."/>
            <person name="Avila-Pacheco J."/>
            <person name="Jiang X."/>
            <person name="Kearney S.M."/>
            <person name="Perrotta A.R."/>
            <person name="Berdy B."/>
            <person name="Zhao S."/>
            <person name="Lieberman T.D."/>
            <person name="Swanson P.K."/>
            <person name="Smith M."/>
            <person name="Roesemann S."/>
            <person name="Alexander J.E."/>
            <person name="Rich S.A."/>
            <person name="Livny J."/>
            <person name="Vlamakis H."/>
            <person name="Clish C."/>
            <person name="Bullock K."/>
            <person name="Deik A."/>
            <person name="Scott J."/>
            <person name="Pierce K.A."/>
            <person name="Xavier R.J."/>
            <person name="Alm E.J."/>
        </authorList>
    </citation>
    <scope>NUCLEOTIDE SEQUENCE [LARGE SCALE GENOMIC DNA]</scope>
    <source>
        <strain evidence="2 3">BIOML-A6</strain>
    </source>
</reference>
<feature type="domain" description="Antitoxin SocA-like Panacea" evidence="1">
    <location>
        <begin position="31"/>
        <end position="138"/>
    </location>
</feature>